<protein>
    <submittedName>
        <fullName evidence="2">Uncharacterized protein</fullName>
    </submittedName>
</protein>
<name>A0A7J8JH08_ROUAE</name>
<feature type="region of interest" description="Disordered" evidence="1">
    <location>
        <begin position="21"/>
        <end position="114"/>
    </location>
</feature>
<evidence type="ECO:0000256" key="1">
    <source>
        <dbReference type="SAM" id="MobiDB-lite"/>
    </source>
</evidence>
<keyword evidence="3" id="KW-1185">Reference proteome</keyword>
<gene>
    <name evidence="2" type="ORF">HJG63_010411</name>
</gene>
<evidence type="ECO:0000313" key="2">
    <source>
        <dbReference type="EMBL" id="KAF6496183.1"/>
    </source>
</evidence>
<evidence type="ECO:0000313" key="3">
    <source>
        <dbReference type="Proteomes" id="UP000593571"/>
    </source>
</evidence>
<dbReference type="EMBL" id="JACASE010000002">
    <property type="protein sequence ID" value="KAF6496183.1"/>
    <property type="molecule type" value="Genomic_DNA"/>
</dbReference>
<dbReference type="Proteomes" id="UP000593571">
    <property type="component" value="Unassembled WGS sequence"/>
</dbReference>
<reference evidence="2 3" key="1">
    <citation type="journal article" date="2020" name="Nature">
        <title>Six reference-quality genomes reveal evolution of bat adaptations.</title>
        <authorList>
            <person name="Jebb D."/>
            <person name="Huang Z."/>
            <person name="Pippel M."/>
            <person name="Hughes G.M."/>
            <person name="Lavrichenko K."/>
            <person name="Devanna P."/>
            <person name="Winkler S."/>
            <person name="Jermiin L.S."/>
            <person name="Skirmuntt E.C."/>
            <person name="Katzourakis A."/>
            <person name="Burkitt-Gray L."/>
            <person name="Ray D.A."/>
            <person name="Sullivan K.A.M."/>
            <person name="Roscito J.G."/>
            <person name="Kirilenko B.M."/>
            <person name="Davalos L.M."/>
            <person name="Corthals A.P."/>
            <person name="Power M.L."/>
            <person name="Jones G."/>
            <person name="Ransome R.D."/>
            <person name="Dechmann D.K.N."/>
            <person name="Locatelli A.G."/>
            <person name="Puechmaille S.J."/>
            <person name="Fedrigo O."/>
            <person name="Jarvis E.D."/>
            <person name="Hiller M."/>
            <person name="Vernes S.C."/>
            <person name="Myers E.W."/>
            <person name="Teeling E.C."/>
        </authorList>
    </citation>
    <scope>NUCLEOTIDE SEQUENCE [LARGE SCALE GENOMIC DNA]</scope>
    <source>
        <strain evidence="2">MRouAeg1</strain>
        <tissue evidence="2">Muscle</tissue>
    </source>
</reference>
<dbReference type="AlphaFoldDB" id="A0A7J8JH08"/>
<feature type="compositionally biased region" description="Low complexity" evidence="1">
    <location>
        <begin position="101"/>
        <end position="114"/>
    </location>
</feature>
<proteinExistence type="predicted"/>
<accession>A0A7J8JH08</accession>
<sequence length="191" mass="20222">MVPLLKNQPWEHGYWGHSMERPVGGHEPPTMPPDILAPPVLASRCLHPPPKMTPAAERTAADQPPPPAPKPRRVTQHRLTAGGRWAPGPSARTGPSGSPSAGVPRARAGGRGPHALRAGAGVALPWAALSADGAAVTRPAARPPRPRWVPLHSVPRDLSLLPPVTSGECSPLARSFLTCKILKNKIKRNMP</sequence>
<comment type="caution">
    <text evidence="2">The sequence shown here is derived from an EMBL/GenBank/DDBJ whole genome shotgun (WGS) entry which is preliminary data.</text>
</comment>
<organism evidence="2 3">
    <name type="scientific">Rousettus aegyptiacus</name>
    <name type="common">Egyptian fruit bat</name>
    <name type="synonym">Pteropus aegyptiacus</name>
    <dbReference type="NCBI Taxonomy" id="9407"/>
    <lineage>
        <taxon>Eukaryota</taxon>
        <taxon>Metazoa</taxon>
        <taxon>Chordata</taxon>
        <taxon>Craniata</taxon>
        <taxon>Vertebrata</taxon>
        <taxon>Euteleostomi</taxon>
        <taxon>Mammalia</taxon>
        <taxon>Eutheria</taxon>
        <taxon>Laurasiatheria</taxon>
        <taxon>Chiroptera</taxon>
        <taxon>Yinpterochiroptera</taxon>
        <taxon>Pteropodoidea</taxon>
        <taxon>Pteropodidae</taxon>
        <taxon>Rousettinae</taxon>
        <taxon>Rousettus</taxon>
    </lineage>
</organism>